<protein>
    <submittedName>
        <fullName evidence="2">Uncharacterized protein</fullName>
    </submittedName>
</protein>
<proteinExistence type="predicted"/>
<gene>
    <name evidence="2" type="ORF">KC729_16415</name>
</gene>
<reference evidence="2" key="1">
    <citation type="submission" date="2020-04" db="EMBL/GenBank/DDBJ databases">
        <authorList>
            <person name="Zhang T."/>
        </authorList>
    </citation>
    <scope>NUCLEOTIDE SEQUENCE</scope>
    <source>
        <strain evidence="2">HKST-UBA01</strain>
    </source>
</reference>
<feature type="region of interest" description="Disordered" evidence="1">
    <location>
        <begin position="23"/>
        <end position="69"/>
    </location>
</feature>
<organism evidence="2 3">
    <name type="scientific">Eiseniibacteriota bacterium</name>
    <dbReference type="NCBI Taxonomy" id="2212470"/>
    <lineage>
        <taxon>Bacteria</taxon>
        <taxon>Candidatus Eiseniibacteriota</taxon>
    </lineage>
</organism>
<dbReference type="Proteomes" id="UP000697710">
    <property type="component" value="Unassembled WGS sequence"/>
</dbReference>
<sequence length="86" mass="8521">MSEPPTIPDVWIRQITEEVVRRLGAGGASASSRGNPGPAGGGYDAPESAVTGPGASSARFPSPTGSDASTCCSPIACGCKLPGFEN</sequence>
<dbReference type="EMBL" id="JAGQHR010000631">
    <property type="protein sequence ID" value="MCA9729273.1"/>
    <property type="molecule type" value="Genomic_DNA"/>
</dbReference>
<evidence type="ECO:0000256" key="1">
    <source>
        <dbReference type="SAM" id="MobiDB-lite"/>
    </source>
</evidence>
<reference evidence="2" key="2">
    <citation type="journal article" date="2021" name="Microbiome">
        <title>Successional dynamics and alternative stable states in a saline activated sludge microbial community over 9 years.</title>
        <authorList>
            <person name="Wang Y."/>
            <person name="Ye J."/>
            <person name="Ju F."/>
            <person name="Liu L."/>
            <person name="Boyd J.A."/>
            <person name="Deng Y."/>
            <person name="Parks D.H."/>
            <person name="Jiang X."/>
            <person name="Yin X."/>
            <person name="Woodcroft B.J."/>
            <person name="Tyson G.W."/>
            <person name="Hugenholtz P."/>
            <person name="Polz M.F."/>
            <person name="Zhang T."/>
        </authorList>
    </citation>
    <scope>NUCLEOTIDE SEQUENCE</scope>
    <source>
        <strain evidence="2">HKST-UBA01</strain>
    </source>
</reference>
<comment type="caution">
    <text evidence="2">The sequence shown here is derived from an EMBL/GenBank/DDBJ whole genome shotgun (WGS) entry which is preliminary data.</text>
</comment>
<evidence type="ECO:0000313" key="3">
    <source>
        <dbReference type="Proteomes" id="UP000697710"/>
    </source>
</evidence>
<name>A0A956M1U5_UNCEI</name>
<dbReference type="AlphaFoldDB" id="A0A956M1U5"/>
<feature type="non-terminal residue" evidence="2">
    <location>
        <position position="86"/>
    </location>
</feature>
<accession>A0A956M1U5</accession>
<evidence type="ECO:0000313" key="2">
    <source>
        <dbReference type="EMBL" id="MCA9729273.1"/>
    </source>
</evidence>